<name>A0A5J6MQ87_9PROT</name>
<protein>
    <submittedName>
        <fullName evidence="1">Uncharacterized protein</fullName>
    </submittedName>
</protein>
<dbReference type="Proteomes" id="UP000326202">
    <property type="component" value="Chromosome"/>
</dbReference>
<dbReference type="KEGG" id="htq:FRZ44_48230"/>
<dbReference type="RefSeq" id="WP_151179570.1">
    <property type="nucleotide sequence ID" value="NZ_CP042906.1"/>
</dbReference>
<gene>
    <name evidence="1" type="ORF">FRZ44_48230</name>
</gene>
<dbReference type="OrthoDB" id="9825648at2"/>
<organism evidence="1 2">
    <name type="scientific">Hypericibacter terrae</name>
    <dbReference type="NCBI Taxonomy" id="2602015"/>
    <lineage>
        <taxon>Bacteria</taxon>
        <taxon>Pseudomonadati</taxon>
        <taxon>Pseudomonadota</taxon>
        <taxon>Alphaproteobacteria</taxon>
        <taxon>Rhodospirillales</taxon>
        <taxon>Dongiaceae</taxon>
        <taxon>Hypericibacter</taxon>
    </lineage>
</organism>
<dbReference type="AlphaFoldDB" id="A0A5J6MQ87"/>
<dbReference type="EMBL" id="CP042906">
    <property type="protein sequence ID" value="QEX19509.1"/>
    <property type="molecule type" value="Genomic_DNA"/>
</dbReference>
<sequence>MGVGYQASALHKIAYLVVDEAAPSTSEPPSWWKLPPIPGAQYATEPARVRSPTAVDVIAWRDQLAIKYRGQLGEVLTWDEASDFVESEDAATSADVLLRYVAARIDERGTQGIRSLIDAEGPPSVEIGRALEGAESRGFTSRFPQLLLRSAFWLPFHRNMIIEEPDWQGRTERFGSNFRLEEELRDLRMLIAEADPRSGEWTSDRSVPTKVLWAAWQASEMMGRICAAATSRHLPFWTTG</sequence>
<reference evidence="1 2" key="1">
    <citation type="submission" date="2019-08" db="EMBL/GenBank/DDBJ databases">
        <title>Hyperibacter terrae gen. nov., sp. nov. and Hyperibacter viscosus sp. nov., two new members in the family Rhodospirillaceae isolated from the rhizosphere of Hypericum perforatum.</title>
        <authorList>
            <person name="Noviana Z."/>
        </authorList>
    </citation>
    <scope>NUCLEOTIDE SEQUENCE [LARGE SCALE GENOMIC DNA]</scope>
    <source>
        <strain evidence="1 2">R5913</strain>
    </source>
</reference>
<keyword evidence="2" id="KW-1185">Reference proteome</keyword>
<evidence type="ECO:0000313" key="1">
    <source>
        <dbReference type="EMBL" id="QEX19509.1"/>
    </source>
</evidence>
<accession>A0A5J6MQ87</accession>
<evidence type="ECO:0000313" key="2">
    <source>
        <dbReference type="Proteomes" id="UP000326202"/>
    </source>
</evidence>
<proteinExistence type="predicted"/>